<accession>A0AA85K102</accession>
<evidence type="ECO:0000313" key="2">
    <source>
        <dbReference type="Proteomes" id="UP000050795"/>
    </source>
</evidence>
<sequence length="233" mass="26001">MTETNTGNTGVLVCNPDYPPPGALPLKSKEVFSLRLKALRSWEKPSEILPLLFGREAATFVTLLSSTIINSRSRLFFNIHSRTGYIFSLVPTVITPTALSHCIFGELVLKKILIESTNPDFTPDCSFCLQTRGALLMNTFGFLLPLGFSFFSSAVTAMFIRSYPVPDLFDGKNMKRMCKLYLKSFRRVTPAMLLGHTLVGSILVKMMIHDNQYILGQQKLNPSVITANLLDNK</sequence>
<feature type="transmembrane region" description="Helical" evidence="1">
    <location>
        <begin position="142"/>
        <end position="164"/>
    </location>
</feature>
<reference evidence="2" key="1">
    <citation type="submission" date="2022-06" db="EMBL/GenBank/DDBJ databases">
        <authorList>
            <person name="Berger JAMES D."/>
            <person name="Berger JAMES D."/>
        </authorList>
    </citation>
    <scope>NUCLEOTIDE SEQUENCE [LARGE SCALE GENOMIC DNA]</scope>
</reference>
<name>A0AA85K102_TRIRE</name>
<evidence type="ECO:0000313" key="3">
    <source>
        <dbReference type="WBParaSite" id="TREG1_63940.1"/>
    </source>
</evidence>
<keyword evidence="2" id="KW-1185">Reference proteome</keyword>
<keyword evidence="1" id="KW-0812">Transmembrane</keyword>
<feature type="transmembrane region" description="Helical" evidence="1">
    <location>
        <begin position="184"/>
        <end position="204"/>
    </location>
</feature>
<keyword evidence="1" id="KW-1133">Transmembrane helix</keyword>
<evidence type="ECO:0000256" key="1">
    <source>
        <dbReference type="SAM" id="Phobius"/>
    </source>
</evidence>
<keyword evidence="1" id="KW-0472">Membrane</keyword>
<dbReference type="AlphaFoldDB" id="A0AA85K102"/>
<organism evidence="2 3">
    <name type="scientific">Trichobilharzia regenti</name>
    <name type="common">Nasal bird schistosome</name>
    <dbReference type="NCBI Taxonomy" id="157069"/>
    <lineage>
        <taxon>Eukaryota</taxon>
        <taxon>Metazoa</taxon>
        <taxon>Spiralia</taxon>
        <taxon>Lophotrochozoa</taxon>
        <taxon>Platyhelminthes</taxon>
        <taxon>Trematoda</taxon>
        <taxon>Digenea</taxon>
        <taxon>Strigeidida</taxon>
        <taxon>Schistosomatoidea</taxon>
        <taxon>Schistosomatidae</taxon>
        <taxon>Trichobilharzia</taxon>
    </lineage>
</organism>
<proteinExistence type="predicted"/>
<dbReference type="WBParaSite" id="TREG1_63940.1">
    <property type="protein sequence ID" value="TREG1_63940.1"/>
    <property type="gene ID" value="TREG1_63940"/>
</dbReference>
<reference evidence="3" key="2">
    <citation type="submission" date="2023-11" db="UniProtKB">
        <authorList>
            <consortium name="WormBaseParasite"/>
        </authorList>
    </citation>
    <scope>IDENTIFICATION</scope>
</reference>
<protein>
    <submittedName>
        <fullName evidence="3">Uncharacterized protein</fullName>
    </submittedName>
</protein>
<dbReference type="Proteomes" id="UP000050795">
    <property type="component" value="Unassembled WGS sequence"/>
</dbReference>